<name>A0A517SNI6_9BACT</name>
<evidence type="ECO:0000313" key="3">
    <source>
        <dbReference type="EMBL" id="QDT57683.1"/>
    </source>
</evidence>
<dbReference type="OrthoDB" id="245949at2"/>
<dbReference type="AlphaFoldDB" id="A0A517SNI6"/>
<evidence type="ECO:0000313" key="4">
    <source>
        <dbReference type="Proteomes" id="UP000315003"/>
    </source>
</evidence>
<organism evidence="3 4">
    <name type="scientific">Stieleria bergensis</name>
    <dbReference type="NCBI Taxonomy" id="2528025"/>
    <lineage>
        <taxon>Bacteria</taxon>
        <taxon>Pseudomonadati</taxon>
        <taxon>Planctomycetota</taxon>
        <taxon>Planctomycetia</taxon>
        <taxon>Pirellulales</taxon>
        <taxon>Pirellulaceae</taxon>
        <taxon>Stieleria</taxon>
    </lineage>
</organism>
<protein>
    <recommendedName>
        <fullName evidence="5">Bacterial type II and III secretion system protein</fullName>
    </recommendedName>
</protein>
<dbReference type="EMBL" id="CP036272">
    <property type="protein sequence ID" value="QDT57683.1"/>
    <property type="molecule type" value="Genomic_DNA"/>
</dbReference>
<proteinExistence type="predicted"/>
<dbReference type="Proteomes" id="UP000315003">
    <property type="component" value="Chromosome"/>
</dbReference>
<feature type="region of interest" description="Disordered" evidence="1">
    <location>
        <begin position="118"/>
        <end position="139"/>
    </location>
</feature>
<keyword evidence="2" id="KW-0732">Signal</keyword>
<dbReference type="RefSeq" id="WP_145268323.1">
    <property type="nucleotide sequence ID" value="NZ_CP036272.1"/>
</dbReference>
<sequence length="347" mass="38137" precursor="true">MSRCLLASLILMASLPGFAAAQETGVANLPASAPNSQTSPANAPSAPGWKQQLERRQLGLAKTGNRVRFEIQWLSIDANTRRQLYKLIGDENVQTKLHSTFDVEPSPNLTAVADRILPNPEAPQPEEQTARRTNSSNRHQVDANTIVSTATIQPSDLAAVLRLLQSGQYVKTISRPVIVTNLGESGAVSTTNQSHYMTDVERVMVDNQPATAVRSRPISEGTSLQAKAVTLPGNQLKIDFQMIQRKTAEVDTLEVFGVGSNDCKVNAIKQHCHALQVGSTVPTKHSLLIDPYLHEKITVPSGEKRNVFTSHDLYQIILITPRIQRPTDPGMILPAEFRQSMKEQMKR</sequence>
<gene>
    <name evidence="3" type="ORF">SV7mr_01670</name>
</gene>
<feature type="signal peptide" evidence="2">
    <location>
        <begin position="1"/>
        <end position="19"/>
    </location>
</feature>
<feature type="compositionally biased region" description="Polar residues" evidence="1">
    <location>
        <begin position="33"/>
        <end position="42"/>
    </location>
</feature>
<accession>A0A517SNI6</accession>
<feature type="chain" id="PRO_5022140670" description="Bacterial type II and III secretion system protein" evidence="2">
    <location>
        <begin position="20"/>
        <end position="347"/>
    </location>
</feature>
<feature type="region of interest" description="Disordered" evidence="1">
    <location>
        <begin position="30"/>
        <end position="49"/>
    </location>
</feature>
<keyword evidence="4" id="KW-1185">Reference proteome</keyword>
<reference evidence="3 4" key="1">
    <citation type="submission" date="2019-02" db="EMBL/GenBank/DDBJ databases">
        <title>Deep-cultivation of Planctomycetes and their phenomic and genomic characterization uncovers novel biology.</title>
        <authorList>
            <person name="Wiegand S."/>
            <person name="Jogler M."/>
            <person name="Boedeker C."/>
            <person name="Pinto D."/>
            <person name="Vollmers J."/>
            <person name="Rivas-Marin E."/>
            <person name="Kohn T."/>
            <person name="Peeters S.H."/>
            <person name="Heuer A."/>
            <person name="Rast P."/>
            <person name="Oberbeckmann S."/>
            <person name="Bunk B."/>
            <person name="Jeske O."/>
            <person name="Meyerdierks A."/>
            <person name="Storesund J.E."/>
            <person name="Kallscheuer N."/>
            <person name="Luecker S."/>
            <person name="Lage O.M."/>
            <person name="Pohl T."/>
            <person name="Merkel B.J."/>
            <person name="Hornburger P."/>
            <person name="Mueller R.-W."/>
            <person name="Bruemmer F."/>
            <person name="Labrenz M."/>
            <person name="Spormann A.M."/>
            <person name="Op den Camp H."/>
            <person name="Overmann J."/>
            <person name="Amann R."/>
            <person name="Jetten M.S.M."/>
            <person name="Mascher T."/>
            <person name="Medema M.H."/>
            <person name="Devos D.P."/>
            <person name="Kaster A.-K."/>
            <person name="Ovreas L."/>
            <person name="Rohde M."/>
            <person name="Galperin M.Y."/>
            <person name="Jogler C."/>
        </authorList>
    </citation>
    <scope>NUCLEOTIDE SEQUENCE [LARGE SCALE GENOMIC DNA]</scope>
    <source>
        <strain evidence="3 4">SV_7m_r</strain>
    </source>
</reference>
<evidence type="ECO:0000256" key="2">
    <source>
        <dbReference type="SAM" id="SignalP"/>
    </source>
</evidence>
<evidence type="ECO:0000256" key="1">
    <source>
        <dbReference type="SAM" id="MobiDB-lite"/>
    </source>
</evidence>
<evidence type="ECO:0008006" key="5">
    <source>
        <dbReference type="Google" id="ProtNLM"/>
    </source>
</evidence>